<keyword evidence="5" id="KW-1185">Reference proteome</keyword>
<sequence>HSRPPDRAAIRAEGPLITEAVCTVPPPVLLAVGYKVMKKEIKKISLAAARARPAQPVSSASSAWDHTLSTLPSENSMAAQASSGKCLMAGLRAPVSLTADNAIATNLPAVAIGEDPDAGTRQSQQPTVGATLKRNTSKFSKFPRNRRSPRASPNLSVDLSLSLEDILQTRCPEERQFFEKLDIELEKVVVFYKQREADATKTFNDLVFQTKILNAASRKDDIKVESRELWFSSIPVAAAGIYSFGIYLLTVLLPGQPTTDNAVQWMRLHQSAWDIVKTGVNNIRETTREVLDMSPSAEATIELIHRRRYSEGSIQKPTKLPGSEGASGQVEVDVKGKSPVVTRIQLLGGPEIRLHV</sequence>
<dbReference type="AlphaFoldDB" id="A0A8H8DJL1"/>
<dbReference type="Pfam" id="PF03105">
    <property type="entry name" value="SPX"/>
    <property type="match status" value="1"/>
</dbReference>
<protein>
    <recommendedName>
        <fullName evidence="3">SPX domain-containing protein</fullName>
    </recommendedName>
</protein>
<reference evidence="4 5" key="1">
    <citation type="journal article" name="Sci. Rep.">
        <title>Genome-scale phylogenetic analyses confirm Olpidium as the closest living zoosporic fungus to the non-flagellated, terrestrial fungi.</title>
        <authorList>
            <person name="Chang Y."/>
            <person name="Rochon D."/>
            <person name="Sekimoto S."/>
            <person name="Wang Y."/>
            <person name="Chovatia M."/>
            <person name="Sandor L."/>
            <person name="Salamov A."/>
            <person name="Grigoriev I.V."/>
            <person name="Stajich J.E."/>
            <person name="Spatafora J.W."/>
        </authorList>
    </citation>
    <scope>NUCLEOTIDE SEQUENCE [LARGE SCALE GENOMIC DNA]</scope>
    <source>
        <strain evidence="4">S191</strain>
    </source>
</reference>
<feature type="compositionally biased region" description="Polar residues" evidence="1">
    <location>
        <begin position="120"/>
        <end position="139"/>
    </location>
</feature>
<comment type="caution">
    <text evidence="4">The sequence shown here is derived from an EMBL/GenBank/DDBJ whole genome shotgun (WGS) entry which is preliminary data.</text>
</comment>
<dbReference type="OrthoDB" id="9970435at2759"/>
<evidence type="ECO:0000256" key="1">
    <source>
        <dbReference type="SAM" id="MobiDB-lite"/>
    </source>
</evidence>
<proteinExistence type="predicted"/>
<accession>A0A8H8DJL1</accession>
<evidence type="ECO:0000259" key="3">
    <source>
        <dbReference type="PROSITE" id="PS51382"/>
    </source>
</evidence>
<evidence type="ECO:0000313" key="5">
    <source>
        <dbReference type="Proteomes" id="UP000673691"/>
    </source>
</evidence>
<dbReference type="EMBL" id="JAEFCI010004875">
    <property type="protein sequence ID" value="KAG5460671.1"/>
    <property type="molecule type" value="Genomic_DNA"/>
</dbReference>
<dbReference type="Proteomes" id="UP000673691">
    <property type="component" value="Unassembled WGS sequence"/>
</dbReference>
<dbReference type="PROSITE" id="PS51382">
    <property type="entry name" value="SPX"/>
    <property type="match status" value="1"/>
</dbReference>
<evidence type="ECO:0000256" key="2">
    <source>
        <dbReference type="SAM" id="Phobius"/>
    </source>
</evidence>
<feature type="region of interest" description="Disordered" evidence="1">
    <location>
        <begin position="112"/>
        <end position="154"/>
    </location>
</feature>
<keyword evidence="2" id="KW-0812">Transmembrane</keyword>
<evidence type="ECO:0000313" key="4">
    <source>
        <dbReference type="EMBL" id="KAG5460671.1"/>
    </source>
</evidence>
<organism evidence="4 5">
    <name type="scientific">Olpidium bornovanus</name>
    <dbReference type="NCBI Taxonomy" id="278681"/>
    <lineage>
        <taxon>Eukaryota</taxon>
        <taxon>Fungi</taxon>
        <taxon>Fungi incertae sedis</taxon>
        <taxon>Olpidiomycota</taxon>
        <taxon>Olpidiomycotina</taxon>
        <taxon>Olpidiomycetes</taxon>
        <taxon>Olpidiales</taxon>
        <taxon>Olpidiaceae</taxon>
        <taxon>Olpidium</taxon>
    </lineage>
</organism>
<dbReference type="InterPro" id="IPR004331">
    <property type="entry name" value="SPX_dom"/>
</dbReference>
<feature type="transmembrane region" description="Helical" evidence="2">
    <location>
        <begin position="229"/>
        <end position="253"/>
    </location>
</feature>
<gene>
    <name evidence="4" type="ORF">BJ554DRAFT_7245</name>
</gene>
<feature type="non-terminal residue" evidence="4">
    <location>
        <position position="1"/>
    </location>
</feature>
<name>A0A8H8DJL1_9FUNG</name>
<feature type="domain" description="SPX" evidence="3">
    <location>
        <begin position="11"/>
        <end position="356"/>
    </location>
</feature>
<keyword evidence="2" id="KW-0472">Membrane</keyword>
<keyword evidence="2" id="KW-1133">Transmembrane helix</keyword>